<feature type="transmembrane region" description="Helical" evidence="6">
    <location>
        <begin position="77"/>
        <end position="97"/>
    </location>
</feature>
<comment type="subcellular location">
    <subcellularLocation>
        <location evidence="1">Endomembrane system</location>
        <topology evidence="1">Multi-pass membrane protein</topology>
    </subcellularLocation>
</comment>
<organism evidence="8 9">
    <name type="scientific">Ammoniphilus oxalaticus</name>
    <dbReference type="NCBI Taxonomy" id="66863"/>
    <lineage>
        <taxon>Bacteria</taxon>
        <taxon>Bacillati</taxon>
        <taxon>Bacillota</taxon>
        <taxon>Bacilli</taxon>
        <taxon>Bacillales</taxon>
        <taxon>Paenibacillaceae</taxon>
        <taxon>Aneurinibacillus group</taxon>
        <taxon>Ammoniphilus</taxon>
    </lineage>
</organism>
<evidence type="ECO:0000313" key="8">
    <source>
        <dbReference type="EMBL" id="RKD21837.1"/>
    </source>
</evidence>
<protein>
    <submittedName>
        <fullName evidence="8">Transporter</fullName>
    </submittedName>
</protein>
<evidence type="ECO:0000256" key="5">
    <source>
        <dbReference type="ARBA" id="ARBA00023136"/>
    </source>
</evidence>
<feature type="transmembrane region" description="Helical" evidence="6">
    <location>
        <begin position="135"/>
        <end position="153"/>
    </location>
</feature>
<dbReference type="RefSeq" id="WP_120190954.1">
    <property type="nucleotide sequence ID" value="NZ_MCHY01000011.1"/>
</dbReference>
<evidence type="ECO:0000256" key="2">
    <source>
        <dbReference type="ARBA" id="ARBA00007362"/>
    </source>
</evidence>
<dbReference type="OrthoDB" id="9810818at2"/>
<evidence type="ECO:0000259" key="7">
    <source>
        <dbReference type="Pfam" id="PF00892"/>
    </source>
</evidence>
<dbReference type="InterPro" id="IPR050638">
    <property type="entry name" value="AA-Vitamin_Transporters"/>
</dbReference>
<feature type="transmembrane region" description="Helical" evidence="6">
    <location>
        <begin position="279"/>
        <end position="296"/>
    </location>
</feature>
<evidence type="ECO:0000313" key="9">
    <source>
        <dbReference type="Proteomes" id="UP000284219"/>
    </source>
</evidence>
<evidence type="ECO:0000256" key="6">
    <source>
        <dbReference type="SAM" id="Phobius"/>
    </source>
</evidence>
<proteinExistence type="inferred from homology"/>
<dbReference type="Proteomes" id="UP000284219">
    <property type="component" value="Unassembled WGS sequence"/>
</dbReference>
<gene>
    <name evidence="8" type="ORF">BEP19_14600</name>
</gene>
<dbReference type="AlphaFoldDB" id="A0A419SF00"/>
<feature type="transmembrane region" description="Helical" evidence="6">
    <location>
        <begin position="103"/>
        <end position="123"/>
    </location>
</feature>
<feature type="transmembrane region" description="Helical" evidence="6">
    <location>
        <begin position="159"/>
        <end position="178"/>
    </location>
</feature>
<sequence>MSRGNNSKGFTLVITAALLWGMSGAVAQKLFQQYHIEVNWLVTSRLLIAGFLLLIVQFKFRDRAQIFNVWRQPRSAIQLLIFALFGTLAVQYTYMAAIDQGNAAVGTLLQYLAPALIILYLILRKQSALNIRDTVSVSLALIGCFLLLTDGAISKLSVPPMAIVWGLLSAVALAFYTLYPVRLLKKFDSIVIVGWAMVIGGLVLNVVHPIWKMDVSRLTLSAWGYLFFVVVLGTMIAFWFYIESLQSLAPKETSLLSSLEPLAAVLSTVFWLGEPFGPFQWLGSACMMIMLIFVAVNQGTSVTDKKTDATRQVS</sequence>
<feature type="transmembrane region" description="Helical" evidence="6">
    <location>
        <begin position="254"/>
        <end position="273"/>
    </location>
</feature>
<dbReference type="EMBL" id="MCHY01000011">
    <property type="protein sequence ID" value="RKD21837.1"/>
    <property type="molecule type" value="Genomic_DNA"/>
</dbReference>
<feature type="transmembrane region" description="Helical" evidence="6">
    <location>
        <begin position="37"/>
        <end position="56"/>
    </location>
</feature>
<reference evidence="8 9" key="1">
    <citation type="submission" date="2016-08" db="EMBL/GenBank/DDBJ databases">
        <title>Novel Firmicute Genomes.</title>
        <authorList>
            <person name="Poppleton D.I."/>
            <person name="Gribaldo S."/>
        </authorList>
    </citation>
    <scope>NUCLEOTIDE SEQUENCE [LARGE SCALE GENOMIC DNA]</scope>
    <source>
        <strain evidence="8 9">RAOx-1</strain>
    </source>
</reference>
<dbReference type="SUPFAM" id="SSF103481">
    <property type="entry name" value="Multidrug resistance efflux transporter EmrE"/>
    <property type="match status" value="2"/>
</dbReference>
<comment type="caution">
    <text evidence="8">The sequence shown here is derived from an EMBL/GenBank/DDBJ whole genome shotgun (WGS) entry which is preliminary data.</text>
</comment>
<evidence type="ECO:0000256" key="3">
    <source>
        <dbReference type="ARBA" id="ARBA00022692"/>
    </source>
</evidence>
<dbReference type="InterPro" id="IPR000620">
    <property type="entry name" value="EamA_dom"/>
</dbReference>
<dbReference type="Pfam" id="PF00892">
    <property type="entry name" value="EamA"/>
    <property type="match status" value="2"/>
</dbReference>
<feature type="transmembrane region" description="Helical" evidence="6">
    <location>
        <begin position="223"/>
        <end position="242"/>
    </location>
</feature>
<feature type="domain" description="EamA" evidence="7">
    <location>
        <begin position="8"/>
        <end position="148"/>
    </location>
</feature>
<comment type="similarity">
    <text evidence="2">Belongs to the EamA transporter family.</text>
</comment>
<dbReference type="GO" id="GO:0016020">
    <property type="term" value="C:membrane"/>
    <property type="evidence" value="ECO:0007669"/>
    <property type="project" value="UniProtKB-SubCell"/>
</dbReference>
<dbReference type="InterPro" id="IPR037185">
    <property type="entry name" value="EmrE-like"/>
</dbReference>
<evidence type="ECO:0000256" key="1">
    <source>
        <dbReference type="ARBA" id="ARBA00004127"/>
    </source>
</evidence>
<evidence type="ECO:0000256" key="4">
    <source>
        <dbReference type="ARBA" id="ARBA00022989"/>
    </source>
</evidence>
<feature type="domain" description="EamA" evidence="7">
    <location>
        <begin position="161"/>
        <end position="294"/>
    </location>
</feature>
<keyword evidence="5 6" id="KW-0472">Membrane</keyword>
<dbReference type="PANTHER" id="PTHR32322">
    <property type="entry name" value="INNER MEMBRANE TRANSPORTER"/>
    <property type="match status" value="1"/>
</dbReference>
<keyword evidence="4 6" id="KW-1133">Transmembrane helix</keyword>
<feature type="transmembrane region" description="Helical" evidence="6">
    <location>
        <begin position="190"/>
        <end position="211"/>
    </location>
</feature>
<dbReference type="PANTHER" id="PTHR32322:SF2">
    <property type="entry name" value="EAMA DOMAIN-CONTAINING PROTEIN"/>
    <property type="match status" value="1"/>
</dbReference>
<keyword evidence="3 6" id="KW-0812">Transmembrane</keyword>
<name>A0A419SF00_9BACL</name>
<accession>A0A419SF00</accession>
<keyword evidence="9" id="KW-1185">Reference proteome</keyword>